<organism evidence="1 2">
    <name type="scientific">Noviherbaspirillum pedocola</name>
    <dbReference type="NCBI Taxonomy" id="2801341"/>
    <lineage>
        <taxon>Bacteria</taxon>
        <taxon>Pseudomonadati</taxon>
        <taxon>Pseudomonadota</taxon>
        <taxon>Betaproteobacteria</taxon>
        <taxon>Burkholderiales</taxon>
        <taxon>Oxalobacteraceae</taxon>
        <taxon>Noviherbaspirillum</taxon>
    </lineage>
</organism>
<evidence type="ECO:0000313" key="2">
    <source>
        <dbReference type="Proteomes" id="UP000622890"/>
    </source>
</evidence>
<dbReference type="EMBL" id="JAEPBG010000005">
    <property type="protein sequence ID" value="MBK4735818.1"/>
    <property type="molecule type" value="Genomic_DNA"/>
</dbReference>
<sequence>MSRLGFDFGAGRAAPPRLGIALLAAGILAAGAAAMQAGTDYAGWRDAAERQEQALIRMQTPTHARIPAPTPEQQRSLRAAALLTESLRAPWGHLLGVMETGSSGEVALLSVEPLPAGHELRVTGEARNYGAMLDYLAYLQRQPELNRVVLTAHQLQRQAPGAPLRFALQAHWGQP</sequence>
<keyword evidence="2" id="KW-1185">Reference proteome</keyword>
<dbReference type="Proteomes" id="UP000622890">
    <property type="component" value="Unassembled WGS sequence"/>
</dbReference>
<gene>
    <name evidence="1" type="ORF">JJB74_14450</name>
</gene>
<reference evidence="1" key="1">
    <citation type="submission" date="2021-01" db="EMBL/GenBank/DDBJ databases">
        <title>Genome sequence of strain Noviherbaspirillum sp. DKR-6.</title>
        <authorList>
            <person name="Chaudhary D.K."/>
        </authorList>
    </citation>
    <scope>NUCLEOTIDE SEQUENCE</scope>
    <source>
        <strain evidence="1">DKR-6</strain>
    </source>
</reference>
<proteinExistence type="predicted"/>
<dbReference type="RefSeq" id="WP_200592615.1">
    <property type="nucleotide sequence ID" value="NZ_JAEPBG010000005.1"/>
</dbReference>
<name>A0A934T1I0_9BURK</name>
<dbReference type="AlphaFoldDB" id="A0A934T1I0"/>
<protein>
    <recommendedName>
        <fullName evidence="3">Pilus assembly protein</fullName>
    </recommendedName>
</protein>
<evidence type="ECO:0008006" key="3">
    <source>
        <dbReference type="Google" id="ProtNLM"/>
    </source>
</evidence>
<evidence type="ECO:0000313" key="1">
    <source>
        <dbReference type="EMBL" id="MBK4735818.1"/>
    </source>
</evidence>
<comment type="caution">
    <text evidence="1">The sequence shown here is derived from an EMBL/GenBank/DDBJ whole genome shotgun (WGS) entry which is preliminary data.</text>
</comment>
<accession>A0A934T1I0</accession>